<evidence type="ECO:0000256" key="5">
    <source>
        <dbReference type="ARBA" id="ARBA00022989"/>
    </source>
</evidence>
<reference evidence="10" key="1">
    <citation type="submission" date="2017-02" db="UniProtKB">
        <authorList>
            <consortium name="WormBaseParasite"/>
        </authorList>
    </citation>
    <scope>IDENTIFICATION</scope>
</reference>
<feature type="transmembrane region" description="Helical" evidence="8">
    <location>
        <begin position="399"/>
        <end position="417"/>
    </location>
</feature>
<evidence type="ECO:0000256" key="4">
    <source>
        <dbReference type="ARBA" id="ARBA00022847"/>
    </source>
</evidence>
<evidence type="ECO:0000313" key="9">
    <source>
        <dbReference type="Proteomes" id="UP000046392"/>
    </source>
</evidence>
<feature type="transmembrane region" description="Helical" evidence="8">
    <location>
        <begin position="259"/>
        <end position="279"/>
    </location>
</feature>
<evidence type="ECO:0000256" key="1">
    <source>
        <dbReference type="ARBA" id="ARBA00004141"/>
    </source>
</evidence>
<dbReference type="GO" id="GO:0035725">
    <property type="term" value="P:sodium ion transmembrane transport"/>
    <property type="evidence" value="ECO:0007669"/>
    <property type="project" value="TreeGrafter"/>
</dbReference>
<comment type="subcellular location">
    <subcellularLocation>
        <location evidence="1">Membrane</location>
        <topology evidence="1">Multi-pass membrane protein</topology>
    </subcellularLocation>
</comment>
<dbReference type="SUPFAM" id="SSF161070">
    <property type="entry name" value="SNF-like"/>
    <property type="match status" value="1"/>
</dbReference>
<evidence type="ECO:0000256" key="3">
    <source>
        <dbReference type="ARBA" id="ARBA00022692"/>
    </source>
</evidence>
<dbReference type="WBParaSite" id="SPAL_0000018700.1">
    <property type="protein sequence ID" value="SPAL_0000018700.1"/>
    <property type="gene ID" value="SPAL_0000018700"/>
</dbReference>
<accession>A0A0N5B285</accession>
<dbReference type="PANTHER" id="PTHR11616:SF240">
    <property type="entry name" value="BLOATED TUBULES, ISOFORM B-RELATED"/>
    <property type="match status" value="1"/>
</dbReference>
<evidence type="ECO:0000256" key="7">
    <source>
        <dbReference type="SAM" id="MobiDB-lite"/>
    </source>
</evidence>
<keyword evidence="4" id="KW-0769">Symport</keyword>
<dbReference type="InterPro" id="IPR037272">
    <property type="entry name" value="SNS_sf"/>
</dbReference>
<feature type="transmembrane region" description="Helical" evidence="8">
    <location>
        <begin position="181"/>
        <end position="208"/>
    </location>
</feature>
<keyword evidence="6 8" id="KW-0472">Membrane</keyword>
<sequence length="753" mass="86739">MSQFSKIFDEIKDKGPPNSSKTGAKDGFPVENEVSIFDNDNRELETGEDILKVKKKETLTSVIIDDDGGDVSDEILTEDCELPAVISTKKELLQLIKVFPNSRYIQTIKDSIDNGKEIKELDIPALNNDDEAKLFHRNVSTTNTKIIDGSSTLNFSKIDGQDFSDSLDILDSSNELPMSSWYGRLFTLLAVTISPFYIFNICALIIIYGRDFLHACIIVSFLICIPFMYLEILIGQFSVINISSFFSKMAPAWNMVRSVFVILFYIYGVYSLIYCIYYMTESLIIEKMMTNSELDIDDCPKDSPSTCVKNVLAFYCLYAPKHNKYFQQCQVFHEGFEKMYYHGDFEKIYSSKYLDKSEYTYAIIPTKKYHYFTYPSCFIIWILITFFKKNGYANNGGLLLIFYTSYIISLFGLFFSLSNKQLSLTDALYFLAPHSKSLIDISFEVWILATYHMFITFKTGHGIIMKISSFFPTGTNNIGLPFLVGTINTIVLMLHALIWLNLYGSAISNDKKDHIWSSMTMDKKTTITYLSSSLLFFVEHGFIYDKIFAFLLNLSLFALSAYQAFVYIDLLDCEIHNIGIKHSRYVTTRYKTTAAMTLLFLLIPIFSTSYPIVGELFLITEESLKLKTGLCFWQLLLIFYGIGYEKIRFPCVVKIYSHLLKFLYGIYIKFIVVPVLGFLFCIATILEDGRADGWLSFIRETSDPSYNYWIHLVLLLNSYFCMMVWPLFQMLRAIFYGKRPTSIFKCQLAHTKE</sequence>
<evidence type="ECO:0000256" key="8">
    <source>
        <dbReference type="SAM" id="Phobius"/>
    </source>
</evidence>
<dbReference type="PANTHER" id="PTHR11616">
    <property type="entry name" value="SODIUM/CHLORIDE DEPENDENT TRANSPORTER"/>
    <property type="match status" value="1"/>
</dbReference>
<organism evidence="9 10">
    <name type="scientific">Strongyloides papillosus</name>
    <name type="common">Intestinal threadworm</name>
    <dbReference type="NCBI Taxonomy" id="174720"/>
    <lineage>
        <taxon>Eukaryota</taxon>
        <taxon>Metazoa</taxon>
        <taxon>Ecdysozoa</taxon>
        <taxon>Nematoda</taxon>
        <taxon>Chromadorea</taxon>
        <taxon>Rhabditida</taxon>
        <taxon>Tylenchina</taxon>
        <taxon>Panagrolaimomorpha</taxon>
        <taxon>Strongyloidoidea</taxon>
        <taxon>Strongyloididae</taxon>
        <taxon>Strongyloides</taxon>
    </lineage>
</organism>
<keyword evidence="3 8" id="KW-0812">Transmembrane</keyword>
<feature type="transmembrane region" description="Helical" evidence="8">
    <location>
        <begin position="478"/>
        <end position="504"/>
    </location>
</feature>
<protein>
    <submittedName>
        <fullName evidence="10">Lipase_3 domain-containing protein</fullName>
    </submittedName>
</protein>
<dbReference type="PROSITE" id="PS50267">
    <property type="entry name" value="NA_NEUROTRAN_SYMP_3"/>
    <property type="match status" value="1"/>
</dbReference>
<feature type="region of interest" description="Disordered" evidence="7">
    <location>
        <begin position="1"/>
        <end position="27"/>
    </location>
</feature>
<feature type="transmembrane region" description="Helical" evidence="8">
    <location>
        <begin position="525"/>
        <end position="544"/>
    </location>
</feature>
<feature type="transmembrane region" description="Helical" evidence="8">
    <location>
        <begin position="662"/>
        <end position="686"/>
    </location>
</feature>
<dbReference type="STRING" id="174720.A0A0N5B285"/>
<evidence type="ECO:0000256" key="2">
    <source>
        <dbReference type="ARBA" id="ARBA00022448"/>
    </source>
</evidence>
<dbReference type="GO" id="GO:0015293">
    <property type="term" value="F:symporter activity"/>
    <property type="evidence" value="ECO:0007669"/>
    <property type="project" value="UniProtKB-KW"/>
</dbReference>
<feature type="transmembrane region" description="Helical" evidence="8">
    <location>
        <begin position="624"/>
        <end position="642"/>
    </location>
</feature>
<feature type="transmembrane region" description="Helical" evidence="8">
    <location>
        <begin position="706"/>
        <end position="728"/>
    </location>
</feature>
<feature type="transmembrane region" description="Helical" evidence="8">
    <location>
        <begin position="592"/>
        <end position="612"/>
    </location>
</feature>
<keyword evidence="9" id="KW-1185">Reference proteome</keyword>
<evidence type="ECO:0000256" key="6">
    <source>
        <dbReference type="ARBA" id="ARBA00023136"/>
    </source>
</evidence>
<dbReference type="GO" id="GO:0005886">
    <property type="term" value="C:plasma membrane"/>
    <property type="evidence" value="ECO:0007669"/>
    <property type="project" value="TreeGrafter"/>
</dbReference>
<feature type="transmembrane region" description="Helical" evidence="8">
    <location>
        <begin position="369"/>
        <end position="387"/>
    </location>
</feature>
<keyword evidence="5 8" id="KW-1133">Transmembrane helix</keyword>
<feature type="transmembrane region" description="Helical" evidence="8">
    <location>
        <begin position="438"/>
        <end position="458"/>
    </location>
</feature>
<evidence type="ECO:0000313" key="10">
    <source>
        <dbReference type="WBParaSite" id="SPAL_0000018700.1"/>
    </source>
</evidence>
<feature type="transmembrane region" description="Helical" evidence="8">
    <location>
        <begin position="550"/>
        <end position="571"/>
    </location>
</feature>
<proteinExistence type="predicted"/>
<feature type="transmembrane region" description="Helical" evidence="8">
    <location>
        <begin position="215"/>
        <end position="239"/>
    </location>
</feature>
<dbReference type="InterPro" id="IPR000175">
    <property type="entry name" value="Na/ntran_symport"/>
</dbReference>
<name>A0A0N5B285_STREA</name>
<dbReference type="Proteomes" id="UP000046392">
    <property type="component" value="Unplaced"/>
</dbReference>
<keyword evidence="2" id="KW-0813">Transport</keyword>
<dbReference type="AlphaFoldDB" id="A0A0N5B285"/>